<evidence type="ECO:0000313" key="4">
    <source>
        <dbReference type="Proteomes" id="UP000236291"/>
    </source>
</evidence>
<sequence>MAMNDEYNALIENKTWELVPCPSNANVIRSNGANQQSGVDCGETFSPVVKPATIRIVLSIALSKSWCLHQLDVKNAFLHGNLDETVYMHHPPGFRDPRYHEHEIIERAGMSSCKPSPTPVDTKAKLSGSSGNPCHDPTEYRSLAGALQYLTFTRPDISYAVQQVCLFMHDPKTQHMSALKRIIRYIHGTIIDFGLHLYPSSVTKLVSYTDADWAGCPDTRRSTSGYCVYLGDNLISWSAKRQHTLSRSSAKAEYRGVANVICH</sequence>
<dbReference type="STRING" id="57577.A0A2K3LTA9"/>
<protein>
    <submittedName>
        <fullName evidence="3">NBS-containing resistance-like protein</fullName>
    </submittedName>
</protein>
<dbReference type="EMBL" id="ASHM01040564">
    <property type="protein sequence ID" value="PNX81771.1"/>
    <property type="molecule type" value="Genomic_DNA"/>
</dbReference>
<name>A0A2K3LTA9_TRIPR</name>
<gene>
    <name evidence="3" type="ORF">L195_g037796</name>
</gene>
<reference evidence="3 4" key="2">
    <citation type="journal article" date="2017" name="Front. Plant Sci.">
        <title>Gene Classification and Mining of Molecular Markers Useful in Red Clover (Trifolium pratense) Breeding.</title>
        <authorList>
            <person name="Istvanek J."/>
            <person name="Dluhosova J."/>
            <person name="Dluhos P."/>
            <person name="Patkova L."/>
            <person name="Nedelnik J."/>
            <person name="Repkova J."/>
        </authorList>
    </citation>
    <scope>NUCLEOTIDE SEQUENCE [LARGE SCALE GENOMIC DNA]</scope>
    <source>
        <strain evidence="4">cv. Tatra</strain>
        <tissue evidence="3">Young leaves</tissue>
    </source>
</reference>
<dbReference type="SUPFAM" id="SSF56672">
    <property type="entry name" value="DNA/RNA polymerases"/>
    <property type="match status" value="1"/>
</dbReference>
<dbReference type="CDD" id="cd09272">
    <property type="entry name" value="RNase_HI_RT_Ty1"/>
    <property type="match status" value="1"/>
</dbReference>
<comment type="caution">
    <text evidence="3">The sequence shown here is derived from an EMBL/GenBank/DDBJ whole genome shotgun (WGS) entry which is preliminary data.</text>
</comment>
<feature type="region of interest" description="Disordered" evidence="1">
    <location>
        <begin position="110"/>
        <end position="133"/>
    </location>
</feature>
<accession>A0A2K3LTA9</accession>
<evidence type="ECO:0000313" key="3">
    <source>
        <dbReference type="EMBL" id="PNX81771.1"/>
    </source>
</evidence>
<evidence type="ECO:0000256" key="1">
    <source>
        <dbReference type="SAM" id="MobiDB-lite"/>
    </source>
</evidence>
<dbReference type="PANTHER" id="PTHR11439">
    <property type="entry name" value="GAG-POL-RELATED RETROTRANSPOSON"/>
    <property type="match status" value="1"/>
</dbReference>
<feature type="domain" description="Reverse transcriptase Ty1/copia-type" evidence="2">
    <location>
        <begin position="31"/>
        <end position="95"/>
    </location>
</feature>
<dbReference type="Pfam" id="PF07727">
    <property type="entry name" value="RVT_2"/>
    <property type="match status" value="1"/>
</dbReference>
<dbReference type="PANTHER" id="PTHR11439:SF524">
    <property type="entry name" value="RNA-DIRECTED DNA POLYMERASE, PROTEIN KINASE RLK-PELLE-DLSV FAMILY"/>
    <property type="match status" value="1"/>
</dbReference>
<organism evidence="3 4">
    <name type="scientific">Trifolium pratense</name>
    <name type="common">Red clover</name>
    <dbReference type="NCBI Taxonomy" id="57577"/>
    <lineage>
        <taxon>Eukaryota</taxon>
        <taxon>Viridiplantae</taxon>
        <taxon>Streptophyta</taxon>
        <taxon>Embryophyta</taxon>
        <taxon>Tracheophyta</taxon>
        <taxon>Spermatophyta</taxon>
        <taxon>Magnoliopsida</taxon>
        <taxon>eudicotyledons</taxon>
        <taxon>Gunneridae</taxon>
        <taxon>Pentapetalae</taxon>
        <taxon>rosids</taxon>
        <taxon>fabids</taxon>
        <taxon>Fabales</taxon>
        <taxon>Fabaceae</taxon>
        <taxon>Papilionoideae</taxon>
        <taxon>50 kb inversion clade</taxon>
        <taxon>NPAAA clade</taxon>
        <taxon>Hologalegina</taxon>
        <taxon>IRL clade</taxon>
        <taxon>Trifolieae</taxon>
        <taxon>Trifolium</taxon>
    </lineage>
</organism>
<dbReference type="AlphaFoldDB" id="A0A2K3LTA9"/>
<evidence type="ECO:0000259" key="2">
    <source>
        <dbReference type="Pfam" id="PF07727"/>
    </source>
</evidence>
<dbReference type="InterPro" id="IPR013103">
    <property type="entry name" value="RVT_2"/>
</dbReference>
<dbReference type="Proteomes" id="UP000236291">
    <property type="component" value="Unassembled WGS sequence"/>
</dbReference>
<dbReference type="InterPro" id="IPR043502">
    <property type="entry name" value="DNA/RNA_pol_sf"/>
</dbReference>
<reference evidence="3 4" key="1">
    <citation type="journal article" date="2014" name="Am. J. Bot.">
        <title>Genome assembly and annotation for red clover (Trifolium pratense; Fabaceae).</title>
        <authorList>
            <person name="Istvanek J."/>
            <person name="Jaros M."/>
            <person name="Krenek A."/>
            <person name="Repkova J."/>
        </authorList>
    </citation>
    <scope>NUCLEOTIDE SEQUENCE [LARGE SCALE GENOMIC DNA]</scope>
    <source>
        <strain evidence="4">cv. Tatra</strain>
        <tissue evidence="3">Young leaves</tissue>
    </source>
</reference>
<proteinExistence type="predicted"/>
<feature type="non-terminal residue" evidence="3">
    <location>
        <position position="263"/>
    </location>
</feature>